<dbReference type="InterPro" id="IPR039757">
    <property type="entry name" value="EIF2D"/>
</dbReference>
<feature type="domain" description="eIF2D SWIB" evidence="3">
    <location>
        <begin position="287"/>
        <end position="362"/>
    </location>
</feature>
<dbReference type="InterPro" id="IPR004521">
    <property type="entry name" value="Uncharacterised_CHP00451"/>
</dbReference>
<dbReference type="Gene3D" id="3.10.400.20">
    <property type="match status" value="1"/>
</dbReference>
<protein>
    <submittedName>
        <fullName evidence="6">PUA domain-containing protein</fullName>
    </submittedName>
</protein>
<accession>A0A1I7WWI8</accession>
<dbReference type="InterPro" id="IPR048247">
    <property type="entry name" value="eIF2D_N"/>
</dbReference>
<dbReference type="InterPro" id="IPR036885">
    <property type="entry name" value="SWIB_MDM2_dom_sf"/>
</dbReference>
<feature type="domain" description="Eukaryotic translation initiation factor 2D-like PUA RNA-binding" evidence="4">
    <location>
        <begin position="88"/>
        <end position="172"/>
    </location>
</feature>
<dbReference type="WBParaSite" id="Hba_09510">
    <property type="protein sequence ID" value="Hba_09510"/>
    <property type="gene ID" value="Hba_09510"/>
</dbReference>
<dbReference type="InterPro" id="IPR041366">
    <property type="entry name" value="Pre-PUA"/>
</dbReference>
<sequence length="411" mass="46973">MFKKPFTVKKNTNMRNSEVRKLLKRLPSAVVDEFDKKVQIAHVKLMAFNNTTMNVYTFDKNPMFFDFDSDDVLFPTVYFSWKLPAMFPTLVVHEPVFTYLQNGADLMLPGVIRTEHFPLPQFQCSSPITISVYCNGKVKGPVAVGIALMSSQDMVVNGFHGKGVQILHVFRDFLWYVNGFLEIVLATTYLHLREFGARNLPPIHDSEVLMKCEQIPQLSRSDDFPPLGALVLETSHETRLEPSSLGILSYLRTKIGKSIFVLTDEIVKDDCQKDVELTCGPKIYEYYSVTEGVLPLMKTAVGVTKGHLLDSSDLCEIITCYVKNHKLNTGKLVRLDSILMTVINHGDETIDWNTLIQKIKSKMTKTFILRMPDGRELVRKISMPKIVFKGVYYHDKYCSESLKYFTYLFTL</sequence>
<keyword evidence="1" id="KW-0963">Cytoplasm</keyword>
<dbReference type="GO" id="GO:0003723">
    <property type="term" value="F:RNA binding"/>
    <property type="evidence" value="ECO:0007669"/>
    <property type="project" value="InterPro"/>
</dbReference>
<dbReference type="NCBIfam" id="TIGR00451">
    <property type="entry name" value="unchar_dom_2"/>
    <property type="match status" value="1"/>
</dbReference>
<dbReference type="SUPFAM" id="SSF47592">
    <property type="entry name" value="SWIB/MDM2 domain"/>
    <property type="match status" value="1"/>
</dbReference>
<feature type="domain" description="Pre-PUA" evidence="2">
    <location>
        <begin position="2"/>
        <end position="84"/>
    </location>
</feature>
<dbReference type="InterPro" id="IPR048248">
    <property type="entry name" value="PUA_eIF2d-like"/>
</dbReference>
<evidence type="ECO:0000313" key="5">
    <source>
        <dbReference type="Proteomes" id="UP000095283"/>
    </source>
</evidence>
<dbReference type="CDD" id="cd11610">
    <property type="entry name" value="eIF2D_N"/>
    <property type="match status" value="1"/>
</dbReference>
<dbReference type="Pfam" id="PF26292">
    <property type="entry name" value="PUA_elF2D"/>
    <property type="match status" value="1"/>
</dbReference>
<evidence type="ECO:0000256" key="1">
    <source>
        <dbReference type="ARBA" id="ARBA00022490"/>
    </source>
</evidence>
<dbReference type="SUPFAM" id="SSF88697">
    <property type="entry name" value="PUA domain-like"/>
    <property type="match status" value="1"/>
</dbReference>
<dbReference type="AlphaFoldDB" id="A0A1I7WWI8"/>
<dbReference type="InterPro" id="IPR058886">
    <property type="entry name" value="SWIB_eIF2D"/>
</dbReference>
<dbReference type="InterPro" id="IPR015947">
    <property type="entry name" value="PUA-like_sf"/>
</dbReference>
<dbReference type="Pfam" id="PF17832">
    <property type="entry name" value="Pre-PUA"/>
    <property type="match status" value="1"/>
</dbReference>
<dbReference type="GO" id="GO:0001731">
    <property type="term" value="P:formation of translation preinitiation complex"/>
    <property type="evidence" value="ECO:0007669"/>
    <property type="project" value="InterPro"/>
</dbReference>
<dbReference type="CDD" id="cd21156">
    <property type="entry name" value="PUA_eIF2d-like"/>
    <property type="match status" value="1"/>
</dbReference>
<evidence type="ECO:0000259" key="3">
    <source>
        <dbReference type="Pfam" id="PF26291"/>
    </source>
</evidence>
<dbReference type="Pfam" id="PF26291">
    <property type="entry name" value="SWIB_eIF2D"/>
    <property type="match status" value="1"/>
</dbReference>
<organism evidence="5 6">
    <name type="scientific">Heterorhabditis bacteriophora</name>
    <name type="common">Entomopathogenic nematode worm</name>
    <dbReference type="NCBI Taxonomy" id="37862"/>
    <lineage>
        <taxon>Eukaryota</taxon>
        <taxon>Metazoa</taxon>
        <taxon>Ecdysozoa</taxon>
        <taxon>Nematoda</taxon>
        <taxon>Chromadorea</taxon>
        <taxon>Rhabditida</taxon>
        <taxon>Rhabditina</taxon>
        <taxon>Rhabditomorpha</taxon>
        <taxon>Strongyloidea</taxon>
        <taxon>Heterorhabditidae</taxon>
        <taxon>Heterorhabditis</taxon>
    </lineage>
</organism>
<evidence type="ECO:0000259" key="2">
    <source>
        <dbReference type="Pfam" id="PF17832"/>
    </source>
</evidence>
<reference evidence="6" key="1">
    <citation type="submission" date="2016-11" db="UniProtKB">
        <authorList>
            <consortium name="WormBaseParasite"/>
        </authorList>
    </citation>
    <scope>IDENTIFICATION</scope>
</reference>
<proteinExistence type="predicted"/>
<dbReference type="PANTHER" id="PTHR12217:SF4">
    <property type="entry name" value="EUKARYOTIC TRANSLATION INITIATION FACTOR 2D"/>
    <property type="match status" value="1"/>
</dbReference>
<evidence type="ECO:0000259" key="4">
    <source>
        <dbReference type="Pfam" id="PF26292"/>
    </source>
</evidence>
<dbReference type="Proteomes" id="UP000095283">
    <property type="component" value="Unplaced"/>
</dbReference>
<dbReference type="PANTHER" id="PTHR12217">
    <property type="entry name" value="EUKARYOTIC TRANSLATION INITIATION FACTOR 2D"/>
    <property type="match status" value="1"/>
</dbReference>
<name>A0A1I7WWI8_HETBA</name>
<dbReference type="GO" id="GO:0003743">
    <property type="term" value="F:translation initiation factor activity"/>
    <property type="evidence" value="ECO:0007669"/>
    <property type="project" value="InterPro"/>
</dbReference>
<dbReference type="PROSITE" id="PS50890">
    <property type="entry name" value="PUA"/>
    <property type="match status" value="1"/>
</dbReference>
<evidence type="ECO:0000313" key="6">
    <source>
        <dbReference type="WBParaSite" id="Hba_09510"/>
    </source>
</evidence>
<keyword evidence="5" id="KW-1185">Reference proteome</keyword>